<evidence type="ECO:0000313" key="9">
    <source>
        <dbReference type="EMBL" id="GMT20637.1"/>
    </source>
</evidence>
<feature type="region of interest" description="Disordered" evidence="8">
    <location>
        <begin position="174"/>
        <end position="235"/>
    </location>
</feature>
<feature type="compositionally biased region" description="Polar residues" evidence="8">
    <location>
        <begin position="225"/>
        <end position="235"/>
    </location>
</feature>
<dbReference type="EMBL" id="BTSY01000003">
    <property type="protein sequence ID" value="GMT20637.1"/>
    <property type="molecule type" value="Genomic_DNA"/>
</dbReference>
<dbReference type="GO" id="GO:0000122">
    <property type="term" value="P:negative regulation of transcription by RNA polymerase II"/>
    <property type="evidence" value="ECO:0007669"/>
    <property type="project" value="InterPro"/>
</dbReference>
<keyword evidence="5" id="KW-0175">Coiled coil</keyword>
<feature type="compositionally biased region" description="Basic and acidic residues" evidence="8">
    <location>
        <begin position="16"/>
        <end position="25"/>
    </location>
</feature>
<dbReference type="GO" id="GO:0005654">
    <property type="term" value="C:nucleoplasm"/>
    <property type="evidence" value="ECO:0007669"/>
    <property type="project" value="TreeGrafter"/>
</dbReference>
<keyword evidence="6" id="KW-0804">Transcription</keyword>
<comment type="caution">
    <text evidence="9">The sequence shown here is derived from an EMBL/GenBank/DDBJ whole genome shotgun (WGS) entry which is preliminary data.</text>
</comment>
<proteinExistence type="inferred from homology"/>
<evidence type="ECO:0000256" key="6">
    <source>
        <dbReference type="ARBA" id="ARBA00023163"/>
    </source>
</evidence>
<feature type="compositionally biased region" description="Basic and acidic residues" evidence="8">
    <location>
        <begin position="180"/>
        <end position="194"/>
    </location>
</feature>
<comment type="subcellular location">
    <subcellularLocation>
        <location evidence="1">Nucleus</location>
    </subcellularLocation>
</comment>
<sequence length="235" mass="26937">MASTSARCSSSDDEADRSAELNETKRVRRRRGRRTRKKSERDSPSSEFGASPSIAPVFCRKRTCSLGAPPAPRNTNDFLIEDMEKREEDTAKRVRREEWEREIDNEVERSSGGVDQINGEDEFEDQYEESWQECVIDKYKGMNHDELARRMAVMEKNHDEVERKLRWERSKSDYLQGRLQKAEERIREKERDGADADDYSPSSPHPPVPIPSSCVSSALLDAPNCSPNVISSPRA</sequence>
<reference evidence="9" key="1">
    <citation type="submission" date="2023-10" db="EMBL/GenBank/DDBJ databases">
        <title>Genome assembly of Pristionchus species.</title>
        <authorList>
            <person name="Yoshida K."/>
            <person name="Sommer R.J."/>
        </authorList>
    </citation>
    <scope>NUCLEOTIDE SEQUENCE</scope>
    <source>
        <strain evidence="9">RS5133</strain>
    </source>
</reference>
<dbReference type="Pfam" id="PF15313">
    <property type="entry name" value="HEXIM"/>
    <property type="match status" value="1"/>
</dbReference>
<keyword evidence="7" id="KW-0539">Nucleus</keyword>
<evidence type="ECO:0000256" key="3">
    <source>
        <dbReference type="ARBA" id="ARBA00022491"/>
    </source>
</evidence>
<protein>
    <submittedName>
        <fullName evidence="9">Uncharacterized protein</fullName>
    </submittedName>
</protein>
<dbReference type="PANTHER" id="PTHR13469:SF8">
    <property type="entry name" value="HEXIM P-TEFB COMPLEX SUBUNIT 1"/>
    <property type="match status" value="1"/>
</dbReference>
<name>A0AAV5VRK0_9BILA</name>
<dbReference type="PANTHER" id="PTHR13469">
    <property type="entry name" value="HEXAMETHYLENE BISACETAMIDE INDUCIBLE 1"/>
    <property type="match status" value="1"/>
</dbReference>
<feature type="compositionally biased region" description="Basic and acidic residues" evidence="8">
    <location>
        <begin position="82"/>
        <end position="94"/>
    </location>
</feature>
<evidence type="ECO:0000256" key="4">
    <source>
        <dbReference type="ARBA" id="ARBA00023015"/>
    </source>
</evidence>
<dbReference type="AlphaFoldDB" id="A0AAV5VRK0"/>
<evidence type="ECO:0000256" key="5">
    <source>
        <dbReference type="ARBA" id="ARBA00023054"/>
    </source>
</evidence>
<feature type="region of interest" description="Disordered" evidence="8">
    <location>
        <begin position="1"/>
        <end position="94"/>
    </location>
</feature>
<dbReference type="GO" id="GO:0097322">
    <property type="term" value="F:7SK snRNA binding"/>
    <property type="evidence" value="ECO:0007669"/>
    <property type="project" value="TreeGrafter"/>
</dbReference>
<dbReference type="InterPro" id="IPR024872">
    <property type="entry name" value="HEXIM"/>
</dbReference>
<feature type="compositionally biased region" description="Basic residues" evidence="8">
    <location>
        <begin position="26"/>
        <end position="38"/>
    </location>
</feature>
<keyword evidence="3" id="KW-0678">Repressor</keyword>
<evidence type="ECO:0000256" key="7">
    <source>
        <dbReference type="ARBA" id="ARBA00023242"/>
    </source>
</evidence>
<dbReference type="GO" id="GO:0005737">
    <property type="term" value="C:cytoplasm"/>
    <property type="evidence" value="ECO:0007669"/>
    <property type="project" value="InterPro"/>
</dbReference>
<evidence type="ECO:0000256" key="8">
    <source>
        <dbReference type="SAM" id="MobiDB-lite"/>
    </source>
</evidence>
<gene>
    <name evidence="9" type="ORF">PFISCL1PPCAC_11934</name>
</gene>
<keyword evidence="10" id="KW-1185">Reference proteome</keyword>
<keyword evidence="4" id="KW-0805">Transcription regulation</keyword>
<evidence type="ECO:0000256" key="2">
    <source>
        <dbReference type="ARBA" id="ARBA00008409"/>
    </source>
</evidence>
<dbReference type="Proteomes" id="UP001432322">
    <property type="component" value="Unassembled WGS sequence"/>
</dbReference>
<organism evidence="9 10">
    <name type="scientific">Pristionchus fissidentatus</name>
    <dbReference type="NCBI Taxonomy" id="1538716"/>
    <lineage>
        <taxon>Eukaryota</taxon>
        <taxon>Metazoa</taxon>
        <taxon>Ecdysozoa</taxon>
        <taxon>Nematoda</taxon>
        <taxon>Chromadorea</taxon>
        <taxon>Rhabditida</taxon>
        <taxon>Rhabditina</taxon>
        <taxon>Diplogasteromorpha</taxon>
        <taxon>Diplogasteroidea</taxon>
        <taxon>Neodiplogasteridae</taxon>
        <taxon>Pristionchus</taxon>
    </lineage>
</organism>
<dbReference type="GO" id="GO:0004861">
    <property type="term" value="F:cyclin-dependent protein serine/threonine kinase inhibitor activity"/>
    <property type="evidence" value="ECO:0007669"/>
    <property type="project" value="InterPro"/>
</dbReference>
<accession>A0AAV5VRK0</accession>
<evidence type="ECO:0000256" key="1">
    <source>
        <dbReference type="ARBA" id="ARBA00004123"/>
    </source>
</evidence>
<evidence type="ECO:0000313" key="10">
    <source>
        <dbReference type="Proteomes" id="UP001432322"/>
    </source>
</evidence>
<comment type="similarity">
    <text evidence="2">Belongs to the HEXIM family.</text>
</comment>